<comment type="caution">
    <text evidence="1">The sequence shown here is derived from an EMBL/GenBank/DDBJ whole genome shotgun (WGS) entry which is preliminary data.</text>
</comment>
<proteinExistence type="predicted"/>
<reference evidence="1 2" key="1">
    <citation type="submission" date="2024-09" db="EMBL/GenBank/DDBJ databases">
        <title>Chromosome-scale assembly of Riccia fluitans.</title>
        <authorList>
            <person name="Paukszto L."/>
            <person name="Sawicki J."/>
            <person name="Karawczyk K."/>
            <person name="Piernik-Szablinska J."/>
            <person name="Szczecinska M."/>
            <person name="Mazdziarz M."/>
        </authorList>
    </citation>
    <scope>NUCLEOTIDE SEQUENCE [LARGE SCALE GENOMIC DNA]</scope>
    <source>
        <strain evidence="1">Rf_01</strain>
        <tissue evidence="1">Aerial parts of the thallus</tissue>
    </source>
</reference>
<dbReference type="EMBL" id="JBHFFA010000003">
    <property type="protein sequence ID" value="KAL2633891.1"/>
    <property type="molecule type" value="Genomic_DNA"/>
</dbReference>
<dbReference type="AlphaFoldDB" id="A0ABD1YTH9"/>
<protein>
    <submittedName>
        <fullName evidence="1">Uncharacterized protein</fullName>
    </submittedName>
</protein>
<dbReference type="Proteomes" id="UP001605036">
    <property type="component" value="Unassembled WGS sequence"/>
</dbReference>
<accession>A0ABD1YTH9</accession>
<organism evidence="1 2">
    <name type="scientific">Riccia fluitans</name>
    <dbReference type="NCBI Taxonomy" id="41844"/>
    <lineage>
        <taxon>Eukaryota</taxon>
        <taxon>Viridiplantae</taxon>
        <taxon>Streptophyta</taxon>
        <taxon>Embryophyta</taxon>
        <taxon>Marchantiophyta</taxon>
        <taxon>Marchantiopsida</taxon>
        <taxon>Marchantiidae</taxon>
        <taxon>Marchantiales</taxon>
        <taxon>Ricciaceae</taxon>
        <taxon>Riccia</taxon>
    </lineage>
</organism>
<evidence type="ECO:0000313" key="2">
    <source>
        <dbReference type="Proteomes" id="UP001605036"/>
    </source>
</evidence>
<evidence type="ECO:0000313" key="1">
    <source>
        <dbReference type="EMBL" id="KAL2633891.1"/>
    </source>
</evidence>
<sequence>MDMAELARVITSSIGELSKSLQQAVDNVADQIAGLRGEVLSNRAKLCSMTVTKYNNTCWKTDNQAVQHEFVEAKEELQGKELEREEQVLRSLNCRIWGLEESEEEVLLDVVNNFFKNTTLHEHEPEASQTFRIGCKGEVARTILVKFLDRSKRDRVLANKALLKGQRI</sequence>
<keyword evidence="2" id="KW-1185">Reference proteome</keyword>
<gene>
    <name evidence="1" type="ORF">R1flu_005370</name>
</gene>
<name>A0ABD1YTH9_9MARC</name>